<comment type="caution">
    <text evidence="4">The sequence shown here is derived from an EMBL/GenBank/DDBJ whole genome shotgun (WGS) entry which is preliminary data.</text>
</comment>
<dbReference type="FunFam" id="1.25.40.10:FF:000436">
    <property type="entry name" value="Pentatricopeptide repeat-containing protein At5g39350 family"/>
    <property type="match status" value="1"/>
</dbReference>
<gene>
    <name evidence="4" type="ORF">CEY00_Acc30756</name>
</gene>
<feature type="repeat" description="PPR" evidence="3">
    <location>
        <begin position="261"/>
        <end position="291"/>
    </location>
</feature>
<feature type="repeat" description="PPR" evidence="3">
    <location>
        <begin position="428"/>
        <end position="462"/>
    </location>
</feature>
<evidence type="ECO:0000256" key="3">
    <source>
        <dbReference type="PROSITE-ProRule" id="PRU00708"/>
    </source>
</evidence>
<keyword evidence="1" id="KW-0677">Repeat</keyword>
<dbReference type="SUPFAM" id="SSF48452">
    <property type="entry name" value="TPR-like"/>
    <property type="match status" value="1"/>
</dbReference>
<dbReference type="InterPro" id="IPR046848">
    <property type="entry name" value="E_motif"/>
</dbReference>
<reference evidence="4 5" key="1">
    <citation type="submission" date="2017-07" db="EMBL/GenBank/DDBJ databases">
        <title>An improved, manually edited Actinidia chinensis var. chinensis (kiwifruit) genome highlights the challenges associated with draft genomes and gene prediction in plants.</title>
        <authorList>
            <person name="Pilkington S."/>
            <person name="Crowhurst R."/>
            <person name="Hilario E."/>
            <person name="Nardozza S."/>
            <person name="Fraser L."/>
            <person name="Peng Y."/>
            <person name="Gunaseelan K."/>
            <person name="Simpson R."/>
            <person name="Tahir J."/>
            <person name="Deroles S."/>
            <person name="Templeton K."/>
            <person name="Luo Z."/>
            <person name="Davy M."/>
            <person name="Cheng C."/>
            <person name="Mcneilage M."/>
            <person name="Scaglione D."/>
            <person name="Liu Y."/>
            <person name="Zhang Q."/>
            <person name="Datson P."/>
            <person name="De Silva N."/>
            <person name="Gardiner S."/>
            <person name="Bassett H."/>
            <person name="Chagne D."/>
            <person name="Mccallum J."/>
            <person name="Dzierzon H."/>
            <person name="Deng C."/>
            <person name="Wang Y.-Y."/>
            <person name="Barron N."/>
            <person name="Manako K."/>
            <person name="Bowen J."/>
            <person name="Foster T."/>
            <person name="Erridge Z."/>
            <person name="Tiffin H."/>
            <person name="Waite C."/>
            <person name="Davies K."/>
            <person name="Grierson E."/>
            <person name="Laing W."/>
            <person name="Kirk R."/>
            <person name="Chen X."/>
            <person name="Wood M."/>
            <person name="Montefiori M."/>
            <person name="Brummell D."/>
            <person name="Schwinn K."/>
            <person name="Catanach A."/>
            <person name="Fullerton C."/>
            <person name="Li D."/>
            <person name="Meiyalaghan S."/>
            <person name="Nieuwenhuizen N."/>
            <person name="Read N."/>
            <person name="Prakash R."/>
            <person name="Hunter D."/>
            <person name="Zhang H."/>
            <person name="Mckenzie M."/>
            <person name="Knabel M."/>
            <person name="Harris A."/>
            <person name="Allan A."/>
            <person name="Chen A."/>
            <person name="Janssen B."/>
            <person name="Plunkett B."/>
            <person name="Dwamena C."/>
            <person name="Voogd C."/>
            <person name="Leif D."/>
            <person name="Lafferty D."/>
            <person name="Souleyre E."/>
            <person name="Varkonyi-Gasic E."/>
            <person name="Gambi F."/>
            <person name="Hanley J."/>
            <person name="Yao J.-L."/>
            <person name="Cheung J."/>
            <person name="David K."/>
            <person name="Warren B."/>
            <person name="Marsh K."/>
            <person name="Snowden K."/>
            <person name="Lin-Wang K."/>
            <person name="Brian L."/>
            <person name="Martinez-Sanchez M."/>
            <person name="Wang M."/>
            <person name="Ileperuma N."/>
            <person name="Macnee N."/>
            <person name="Campin R."/>
            <person name="Mcatee P."/>
            <person name="Drummond R."/>
            <person name="Espley R."/>
            <person name="Ireland H."/>
            <person name="Wu R."/>
            <person name="Atkinson R."/>
            <person name="Karunairetnam S."/>
            <person name="Bulley S."/>
            <person name="Chunkath S."/>
            <person name="Hanley Z."/>
            <person name="Storey R."/>
            <person name="Thrimawithana A."/>
            <person name="Thomson S."/>
            <person name="David C."/>
            <person name="Testolin R."/>
        </authorList>
    </citation>
    <scope>NUCLEOTIDE SEQUENCE [LARGE SCALE GENOMIC DNA]</scope>
    <source>
        <strain evidence="5">cv. Red5</strain>
        <tissue evidence="4">Young leaf</tissue>
    </source>
</reference>
<dbReference type="EMBL" id="NKQK01000027">
    <property type="protein sequence ID" value="PSR87710.1"/>
    <property type="molecule type" value="Genomic_DNA"/>
</dbReference>
<dbReference type="Pfam" id="PF20431">
    <property type="entry name" value="E_motif"/>
    <property type="match status" value="1"/>
</dbReference>
<dbReference type="FunFam" id="1.25.40.10:FF:000344">
    <property type="entry name" value="Pentatricopeptide repeat-containing protein"/>
    <property type="match status" value="2"/>
</dbReference>
<feature type="repeat" description="PPR" evidence="3">
    <location>
        <begin position="496"/>
        <end position="530"/>
    </location>
</feature>
<dbReference type="PANTHER" id="PTHR24015:SF1992">
    <property type="entry name" value="PENTATRICOPEPTIDE REPEAT-CONTAINING PROTEIN"/>
    <property type="match status" value="1"/>
</dbReference>
<dbReference type="Pfam" id="PF13041">
    <property type="entry name" value="PPR_2"/>
    <property type="match status" value="4"/>
</dbReference>
<dbReference type="OrthoDB" id="185373at2759"/>
<evidence type="ECO:0000256" key="2">
    <source>
        <dbReference type="ARBA" id="ARBA00061659"/>
    </source>
</evidence>
<dbReference type="PANTHER" id="PTHR24015">
    <property type="entry name" value="OS07G0578800 PROTEIN-RELATED"/>
    <property type="match status" value="1"/>
</dbReference>
<dbReference type="NCBIfam" id="TIGR00756">
    <property type="entry name" value="PPR"/>
    <property type="match status" value="5"/>
</dbReference>
<dbReference type="Pfam" id="PF01535">
    <property type="entry name" value="PPR"/>
    <property type="match status" value="3"/>
</dbReference>
<dbReference type="InterPro" id="IPR002885">
    <property type="entry name" value="PPR_rpt"/>
</dbReference>
<dbReference type="GO" id="GO:0003723">
    <property type="term" value="F:RNA binding"/>
    <property type="evidence" value="ECO:0007669"/>
    <property type="project" value="InterPro"/>
</dbReference>
<feature type="repeat" description="PPR" evidence="3">
    <location>
        <begin position="292"/>
        <end position="326"/>
    </location>
</feature>
<dbReference type="InterPro" id="IPR011990">
    <property type="entry name" value="TPR-like_helical_dom_sf"/>
</dbReference>
<feature type="repeat" description="PPR" evidence="3">
    <location>
        <begin position="191"/>
        <end position="225"/>
    </location>
</feature>
<dbReference type="GO" id="GO:0009451">
    <property type="term" value="P:RNA modification"/>
    <property type="evidence" value="ECO:0007669"/>
    <property type="project" value="InterPro"/>
</dbReference>
<dbReference type="Proteomes" id="UP000241394">
    <property type="component" value="Chromosome LG27"/>
</dbReference>
<dbReference type="InParanoid" id="A0A2R6P9Q6"/>
<dbReference type="InterPro" id="IPR046960">
    <property type="entry name" value="PPR_At4g14850-like_plant"/>
</dbReference>
<evidence type="ECO:0000256" key="1">
    <source>
        <dbReference type="ARBA" id="ARBA00022737"/>
    </source>
</evidence>
<dbReference type="Gramene" id="PSR87710">
    <property type="protein sequence ID" value="PSR87710"/>
    <property type="gene ID" value="CEY00_Acc30756"/>
</dbReference>
<dbReference type="FunCoup" id="A0A2R6P9Q6">
    <property type="interactions" value="13"/>
</dbReference>
<dbReference type="OMA" id="SGKHAKC"/>
<feature type="repeat" description="PPR" evidence="3">
    <location>
        <begin position="393"/>
        <end position="427"/>
    </location>
</feature>
<comment type="similarity">
    <text evidence="2">Belongs to the PPR family. PCMP-E subfamily.</text>
</comment>
<evidence type="ECO:0000313" key="4">
    <source>
        <dbReference type="EMBL" id="PSR87710.1"/>
    </source>
</evidence>
<protein>
    <submittedName>
        <fullName evidence="4">Pentatricopeptide repeat-containing protein</fullName>
    </submittedName>
</protein>
<organism evidence="4 5">
    <name type="scientific">Actinidia chinensis var. chinensis</name>
    <name type="common">Chinese soft-hair kiwi</name>
    <dbReference type="NCBI Taxonomy" id="1590841"/>
    <lineage>
        <taxon>Eukaryota</taxon>
        <taxon>Viridiplantae</taxon>
        <taxon>Streptophyta</taxon>
        <taxon>Embryophyta</taxon>
        <taxon>Tracheophyta</taxon>
        <taxon>Spermatophyta</taxon>
        <taxon>Magnoliopsida</taxon>
        <taxon>eudicotyledons</taxon>
        <taxon>Gunneridae</taxon>
        <taxon>Pentapetalae</taxon>
        <taxon>asterids</taxon>
        <taxon>Ericales</taxon>
        <taxon>Actinidiaceae</taxon>
        <taxon>Actinidia</taxon>
    </lineage>
</organism>
<dbReference type="STRING" id="1590841.A0A2R6P9Q6"/>
<name>A0A2R6P9Q6_ACTCC</name>
<evidence type="ECO:0000313" key="5">
    <source>
        <dbReference type="Proteomes" id="UP000241394"/>
    </source>
</evidence>
<keyword evidence="5" id="KW-1185">Reference proteome</keyword>
<proteinExistence type="inferred from homology"/>
<reference evidence="5" key="2">
    <citation type="journal article" date="2018" name="BMC Genomics">
        <title>A manually annotated Actinidia chinensis var. chinensis (kiwifruit) genome highlights the challenges associated with draft genomes and gene prediction in plants.</title>
        <authorList>
            <person name="Pilkington S.M."/>
            <person name="Crowhurst R."/>
            <person name="Hilario E."/>
            <person name="Nardozza S."/>
            <person name="Fraser L."/>
            <person name="Peng Y."/>
            <person name="Gunaseelan K."/>
            <person name="Simpson R."/>
            <person name="Tahir J."/>
            <person name="Deroles S.C."/>
            <person name="Templeton K."/>
            <person name="Luo Z."/>
            <person name="Davy M."/>
            <person name="Cheng C."/>
            <person name="McNeilage M."/>
            <person name="Scaglione D."/>
            <person name="Liu Y."/>
            <person name="Zhang Q."/>
            <person name="Datson P."/>
            <person name="De Silva N."/>
            <person name="Gardiner S.E."/>
            <person name="Bassett H."/>
            <person name="Chagne D."/>
            <person name="McCallum J."/>
            <person name="Dzierzon H."/>
            <person name="Deng C."/>
            <person name="Wang Y.Y."/>
            <person name="Barron L."/>
            <person name="Manako K."/>
            <person name="Bowen J."/>
            <person name="Foster T.M."/>
            <person name="Erridge Z.A."/>
            <person name="Tiffin H."/>
            <person name="Waite C.N."/>
            <person name="Davies K.M."/>
            <person name="Grierson E.P."/>
            <person name="Laing W.A."/>
            <person name="Kirk R."/>
            <person name="Chen X."/>
            <person name="Wood M."/>
            <person name="Montefiori M."/>
            <person name="Brummell D.A."/>
            <person name="Schwinn K.E."/>
            <person name="Catanach A."/>
            <person name="Fullerton C."/>
            <person name="Li D."/>
            <person name="Meiyalaghan S."/>
            <person name="Nieuwenhuizen N."/>
            <person name="Read N."/>
            <person name="Prakash R."/>
            <person name="Hunter D."/>
            <person name="Zhang H."/>
            <person name="McKenzie M."/>
            <person name="Knabel M."/>
            <person name="Harris A."/>
            <person name="Allan A.C."/>
            <person name="Gleave A."/>
            <person name="Chen A."/>
            <person name="Janssen B.J."/>
            <person name="Plunkett B."/>
            <person name="Ampomah-Dwamena C."/>
            <person name="Voogd C."/>
            <person name="Leif D."/>
            <person name="Lafferty D."/>
            <person name="Souleyre E.J.F."/>
            <person name="Varkonyi-Gasic E."/>
            <person name="Gambi F."/>
            <person name="Hanley J."/>
            <person name="Yao J.L."/>
            <person name="Cheung J."/>
            <person name="David K.M."/>
            <person name="Warren B."/>
            <person name="Marsh K."/>
            <person name="Snowden K.C."/>
            <person name="Lin-Wang K."/>
            <person name="Brian L."/>
            <person name="Martinez-Sanchez M."/>
            <person name="Wang M."/>
            <person name="Ileperuma N."/>
            <person name="Macnee N."/>
            <person name="Campin R."/>
            <person name="McAtee P."/>
            <person name="Drummond R.S.M."/>
            <person name="Espley R.V."/>
            <person name="Ireland H.S."/>
            <person name="Wu R."/>
            <person name="Atkinson R.G."/>
            <person name="Karunairetnam S."/>
            <person name="Bulley S."/>
            <person name="Chunkath S."/>
            <person name="Hanley Z."/>
            <person name="Storey R."/>
            <person name="Thrimawithana A.H."/>
            <person name="Thomson S."/>
            <person name="David C."/>
            <person name="Testolin R."/>
            <person name="Huang H."/>
            <person name="Hellens R.P."/>
            <person name="Schaffer R.J."/>
        </authorList>
    </citation>
    <scope>NUCLEOTIDE SEQUENCE [LARGE SCALE GENOMIC DNA]</scope>
    <source>
        <strain evidence="5">cv. Red5</strain>
    </source>
</reference>
<feature type="repeat" description="PPR" evidence="3">
    <location>
        <begin position="531"/>
        <end position="561"/>
    </location>
</feature>
<sequence length="679" mass="74955">MNGTSNVVSKTKNLLTPTAIDQCGSLLHHYATTKSLTSTKKLHARIITSGLLLSSRRSNHLLSLLTTAYAACGHLSRARKLFDELSEPTLLVYNSMIRVCTLNGFSYDALQLFVELLNLGYPKPDKYTYPFVIKACGDLKLLELGVLVHGLTMTSGFGMNTFVGNCLMAMYMNCGEKEVARRVFDTMRERSEVSWNTMISGYCQNGCAEEALRIYNEMVDAGVEPNSATVVSVLPACGHMNDLKCGKQVHELVEKNGLGSNVSVKNALVDMYVKCGCMNEARLVFDKMEKRDVVTWTTMINGYNLNGDGSRALMLCPLMQMEGVRPNSVTVASLLSACADLNSLKQGRCLHGWALRQNLESDVPVETALIDMYAKCNCIRVSFHVFAKTSRKRTVPWNAIIAGSIHNGLAREAIDLFKQMLLEAVAPDDATLNSLLPAYAVLADFQQAMNIHGYLIRSGFSPKLEVATVLIDIYSKCGKIDLAHQIFNGISTKDTDIFCWSTIIAGYGKHGNGEVAVSLFIQMVQSGVEPNEVTFTSVLHACSHSGLVDEGLDLFQFMLQVHKMTPRSDHYTCIVDLLGRAGRLEEAYNLIRTMPFEPNHAVWGALLGACVIHENVDLGELAAKQLFKLEPENTGNYVLMAKIYATAGRWKDAENTRRMIDGIGLRKNPAHSLIEVRNM</sequence>
<dbReference type="AlphaFoldDB" id="A0A2R6P9Q6"/>
<dbReference type="FunFam" id="1.25.40.10:FF:000212">
    <property type="entry name" value="Pentatricopeptide repeat-containing protein At2g03380, mitochondrial"/>
    <property type="match status" value="1"/>
</dbReference>
<dbReference type="Gene3D" id="1.25.40.10">
    <property type="entry name" value="Tetratricopeptide repeat domain"/>
    <property type="match status" value="5"/>
</dbReference>
<dbReference type="PROSITE" id="PS51375">
    <property type="entry name" value="PPR"/>
    <property type="match status" value="7"/>
</dbReference>
<accession>A0A2R6P9Q6</accession>